<dbReference type="EC" id="3.2.1.1" evidence="4 9"/>
<dbReference type="SUPFAM" id="SSF51011">
    <property type="entry name" value="Glycosyl hydrolase domain"/>
    <property type="match status" value="1"/>
</dbReference>
<evidence type="ECO:0000256" key="8">
    <source>
        <dbReference type="RuleBase" id="RU003615"/>
    </source>
</evidence>
<evidence type="ECO:0000256" key="6">
    <source>
        <dbReference type="ARBA" id="ARBA00023277"/>
    </source>
</evidence>
<dbReference type="eggNOG" id="KOG0471">
    <property type="taxonomic scope" value="Eukaryota"/>
</dbReference>
<gene>
    <name evidence="12" type="primary">AMY2</name>
    <name evidence="12" type="ORF">MICPUCDRAFT_26376</name>
</gene>
<dbReference type="Pfam" id="PF00128">
    <property type="entry name" value="Alpha-amylase"/>
    <property type="match status" value="1"/>
</dbReference>
<evidence type="ECO:0000256" key="4">
    <source>
        <dbReference type="ARBA" id="ARBA00012595"/>
    </source>
</evidence>
<dbReference type="GO" id="GO:0004556">
    <property type="term" value="F:alpha-amylase activity"/>
    <property type="evidence" value="ECO:0007669"/>
    <property type="project" value="UniProtKB-UniRule"/>
</dbReference>
<dbReference type="Pfam" id="PF07821">
    <property type="entry name" value="Alpha-amyl_C2"/>
    <property type="match status" value="1"/>
</dbReference>
<dbReference type="RefSeq" id="XP_003057782.1">
    <property type="nucleotide sequence ID" value="XM_003057736.1"/>
</dbReference>
<dbReference type="OMA" id="AVWEKSA"/>
<comment type="catalytic activity">
    <reaction evidence="1 9">
        <text>Endohydrolysis of (1-&gt;4)-alpha-D-glucosidic linkages in polysaccharides containing three or more (1-&gt;4)-alpha-linked D-glucose units.</text>
        <dbReference type="EC" id="3.2.1.1"/>
    </reaction>
</comment>
<dbReference type="AlphaFoldDB" id="C1MQL9"/>
<comment type="similarity">
    <text evidence="3 8">Belongs to the glycosyl hydrolase 13 family.</text>
</comment>
<organism evidence="13">
    <name type="scientific">Micromonas pusilla (strain CCMP1545)</name>
    <name type="common">Picoplanktonic green alga</name>
    <dbReference type="NCBI Taxonomy" id="564608"/>
    <lineage>
        <taxon>Eukaryota</taxon>
        <taxon>Viridiplantae</taxon>
        <taxon>Chlorophyta</taxon>
        <taxon>Mamiellophyceae</taxon>
        <taxon>Mamiellales</taxon>
        <taxon>Mamiellaceae</taxon>
        <taxon>Micromonas</taxon>
    </lineage>
</organism>
<dbReference type="InterPro" id="IPR006047">
    <property type="entry name" value="GH13_cat_dom"/>
</dbReference>
<dbReference type="SMART" id="SM00810">
    <property type="entry name" value="Alpha-amyl_C2"/>
    <property type="match status" value="1"/>
</dbReference>
<accession>C1MQL9</accession>
<evidence type="ECO:0000256" key="7">
    <source>
        <dbReference type="ARBA" id="ARBA00023295"/>
    </source>
</evidence>
<dbReference type="Gene3D" id="2.60.40.1180">
    <property type="entry name" value="Golgi alpha-mannosidase II"/>
    <property type="match status" value="1"/>
</dbReference>
<dbReference type="InterPro" id="IPR012850">
    <property type="entry name" value="A-amylase_bs_C"/>
</dbReference>
<evidence type="ECO:0000313" key="12">
    <source>
        <dbReference type="EMBL" id="EEH57733.1"/>
    </source>
</evidence>
<evidence type="ECO:0000313" key="13">
    <source>
        <dbReference type="Proteomes" id="UP000001876"/>
    </source>
</evidence>
<dbReference type="STRING" id="564608.C1MQL9"/>
<dbReference type="InterPro" id="IPR013780">
    <property type="entry name" value="Glyco_hydro_b"/>
</dbReference>
<evidence type="ECO:0000256" key="5">
    <source>
        <dbReference type="ARBA" id="ARBA00022801"/>
    </source>
</evidence>
<evidence type="ECO:0000256" key="3">
    <source>
        <dbReference type="ARBA" id="ARBA00008061"/>
    </source>
</evidence>
<dbReference type="GO" id="GO:0005975">
    <property type="term" value="P:carbohydrate metabolic process"/>
    <property type="evidence" value="ECO:0007669"/>
    <property type="project" value="InterPro"/>
</dbReference>
<dbReference type="EMBL" id="GG663738">
    <property type="protein sequence ID" value="EEH57733.1"/>
    <property type="molecule type" value="Genomic_DNA"/>
</dbReference>
<evidence type="ECO:0000256" key="2">
    <source>
        <dbReference type="ARBA" id="ARBA00001913"/>
    </source>
</evidence>
<feature type="domain" description="Glycosyl hydrolase family 13 catalytic" evidence="10">
    <location>
        <begin position="1"/>
        <end position="348"/>
    </location>
</feature>
<dbReference type="PRINTS" id="PR00110">
    <property type="entry name" value="ALPHAAMYLASE"/>
</dbReference>
<evidence type="ECO:0000256" key="9">
    <source>
        <dbReference type="RuleBase" id="RU361134"/>
    </source>
</evidence>
<evidence type="ECO:0000256" key="1">
    <source>
        <dbReference type="ARBA" id="ARBA00000548"/>
    </source>
</evidence>
<dbReference type="OrthoDB" id="550577at2759"/>
<dbReference type="SUPFAM" id="SSF51445">
    <property type="entry name" value="(Trans)glycosidases"/>
    <property type="match status" value="1"/>
</dbReference>
<dbReference type="GO" id="GO:0005509">
    <property type="term" value="F:calcium ion binding"/>
    <property type="evidence" value="ECO:0007669"/>
    <property type="project" value="InterPro"/>
</dbReference>
<sequence length="431" mass="47897">MLQGFHWTSCEGGLDGRTWYAELRASIPELVKTGVNVVWLPPPSQSVSAEGYLPQSLYDLNTPYGSERELRELIAALNAAGIAPMADVVINHRCADTQDENGKWRIFSNANFPAYTWGPWAIVKDDPCFEGEGNMDTGDVFDAAPDLDHANARVRGELTTWLRWLRDDVGFAAWRFDYARGYAAKYAKAYAADTTSLRAMNVAEYWPEATWEEDGTLATCQNPMRQSMCDWLDAADGACAAFDFATKAVLQEAVSRGEYWRLRDADGKPPGLMGWWPQRAVTFIDNHDTGGNGGGGHWRFPPEHRVLGYAYILSHPGMPCLFWPHAVRMPDDSGGDMAADIARLCAIRREVGIQADSAITIVLAEADMYVARIEGAHAELAVKLGPRYDLPEEILPATDVWTLLTSGEGYALWSRPKRSSKPRNLEEELSR</sequence>
<dbReference type="InterPro" id="IPR017853">
    <property type="entry name" value="GH"/>
</dbReference>
<dbReference type="InterPro" id="IPR006046">
    <property type="entry name" value="Alpha_amylase"/>
</dbReference>
<keyword evidence="13" id="KW-1185">Reference proteome</keyword>
<comment type="cofactor">
    <cofactor evidence="2">
        <name>Ca(2+)</name>
        <dbReference type="ChEBI" id="CHEBI:29108"/>
    </cofactor>
</comment>
<name>C1MQL9_MICPC</name>
<dbReference type="SMART" id="SM00642">
    <property type="entry name" value="Aamy"/>
    <property type="match status" value="1"/>
</dbReference>
<reference evidence="12 13" key="1">
    <citation type="journal article" date="2009" name="Science">
        <title>Green evolution and dynamic adaptations revealed by genomes of the marine picoeukaryotes Micromonas.</title>
        <authorList>
            <person name="Worden A.Z."/>
            <person name="Lee J.H."/>
            <person name="Mock T."/>
            <person name="Rouze P."/>
            <person name="Simmons M.P."/>
            <person name="Aerts A.L."/>
            <person name="Allen A.E."/>
            <person name="Cuvelier M.L."/>
            <person name="Derelle E."/>
            <person name="Everett M.V."/>
            <person name="Foulon E."/>
            <person name="Grimwood J."/>
            <person name="Gundlach H."/>
            <person name="Henrissat B."/>
            <person name="Napoli C."/>
            <person name="McDonald S.M."/>
            <person name="Parker M.S."/>
            <person name="Rombauts S."/>
            <person name="Salamov A."/>
            <person name="Von Dassow P."/>
            <person name="Badger J.H."/>
            <person name="Coutinho P.M."/>
            <person name="Demir E."/>
            <person name="Dubchak I."/>
            <person name="Gentemann C."/>
            <person name="Eikrem W."/>
            <person name="Gready J.E."/>
            <person name="John U."/>
            <person name="Lanier W."/>
            <person name="Lindquist E.A."/>
            <person name="Lucas S."/>
            <person name="Mayer K.F."/>
            <person name="Moreau H."/>
            <person name="Not F."/>
            <person name="Otillar R."/>
            <person name="Panaud O."/>
            <person name="Pangilinan J."/>
            <person name="Paulsen I."/>
            <person name="Piegu B."/>
            <person name="Poliakov A."/>
            <person name="Robbens S."/>
            <person name="Schmutz J."/>
            <person name="Toulza E."/>
            <person name="Wyss T."/>
            <person name="Zelensky A."/>
            <person name="Zhou K."/>
            <person name="Armbrust E.V."/>
            <person name="Bhattacharya D."/>
            <person name="Goodenough U.W."/>
            <person name="Van de Peer Y."/>
            <person name="Grigoriev I.V."/>
        </authorList>
    </citation>
    <scope>NUCLEOTIDE SEQUENCE [LARGE SCALE GENOMIC DNA]</scope>
    <source>
        <strain evidence="12 13">CCMP1545</strain>
    </source>
</reference>
<keyword evidence="6 9" id="KW-0119">Carbohydrate metabolism</keyword>
<keyword evidence="5 9" id="KW-0378">Hydrolase</keyword>
<dbReference type="Gene3D" id="3.20.20.80">
    <property type="entry name" value="Glycosidases"/>
    <property type="match status" value="1"/>
</dbReference>
<protein>
    <recommendedName>
        <fullName evidence="4 9">Alpha-amylase</fullName>
        <ecNumber evidence="4 9">3.2.1.1</ecNumber>
    </recommendedName>
</protein>
<keyword evidence="7 9" id="KW-0326">Glycosidase</keyword>
<dbReference type="PANTHER" id="PTHR43447">
    <property type="entry name" value="ALPHA-AMYLASE"/>
    <property type="match status" value="1"/>
</dbReference>
<evidence type="ECO:0000259" key="11">
    <source>
        <dbReference type="SMART" id="SM00810"/>
    </source>
</evidence>
<dbReference type="Proteomes" id="UP000001876">
    <property type="component" value="Unassembled WGS sequence"/>
</dbReference>
<dbReference type="KEGG" id="mpp:MICPUCDRAFT_26376"/>
<feature type="domain" description="Alpha-amylase C-terminal beta-sheet" evidence="11">
    <location>
        <begin position="349"/>
        <end position="415"/>
    </location>
</feature>
<dbReference type="GeneID" id="9683587"/>
<proteinExistence type="inferred from homology"/>
<evidence type="ECO:0000259" key="10">
    <source>
        <dbReference type="SMART" id="SM00642"/>
    </source>
</evidence>
<dbReference type="CDD" id="cd11314">
    <property type="entry name" value="AmyAc_arch_bac_plant_AmyA"/>
    <property type="match status" value="1"/>
</dbReference>